<evidence type="ECO:0000256" key="2">
    <source>
        <dbReference type="ARBA" id="ARBA00010772"/>
    </source>
</evidence>
<dbReference type="EMBL" id="FNJW01000008">
    <property type="protein sequence ID" value="SDQ17048.1"/>
    <property type="molecule type" value="Genomic_DNA"/>
</dbReference>
<evidence type="ECO:0000313" key="12">
    <source>
        <dbReference type="EMBL" id="SDQ17048.1"/>
    </source>
</evidence>
<dbReference type="InterPro" id="IPR046457">
    <property type="entry name" value="PMI_typeI_cat"/>
</dbReference>
<keyword evidence="13" id="KW-1185">Reference proteome</keyword>
<evidence type="ECO:0000256" key="6">
    <source>
        <dbReference type="ARBA" id="ARBA00023235"/>
    </source>
</evidence>
<dbReference type="InterPro" id="IPR051804">
    <property type="entry name" value="Carb_Metab_Reg_Kinase/Isom"/>
</dbReference>
<feature type="active site" evidence="9">
    <location>
        <position position="192"/>
    </location>
</feature>
<comment type="catalytic activity">
    <reaction evidence="1 7">
        <text>D-mannose 6-phosphate = D-fructose 6-phosphate</text>
        <dbReference type="Rhea" id="RHEA:12356"/>
        <dbReference type="ChEBI" id="CHEBI:58735"/>
        <dbReference type="ChEBI" id="CHEBI:61527"/>
        <dbReference type="EC" id="5.3.1.8"/>
    </reaction>
</comment>
<evidence type="ECO:0000256" key="5">
    <source>
        <dbReference type="ARBA" id="ARBA00022833"/>
    </source>
</evidence>
<evidence type="ECO:0000256" key="7">
    <source>
        <dbReference type="PIRNR" id="PIRNR036894"/>
    </source>
</evidence>
<feature type="binding site" evidence="8">
    <location>
        <position position="172"/>
    </location>
    <ligand>
        <name>Zn(2+)</name>
        <dbReference type="ChEBI" id="CHEBI:29105"/>
    </ligand>
</feature>
<dbReference type="FunFam" id="2.60.120.10:FF:000070">
    <property type="entry name" value="Mannose-6-phosphate isomerase"/>
    <property type="match status" value="1"/>
</dbReference>
<dbReference type="GO" id="GO:0004476">
    <property type="term" value="F:mannose-6-phosphate isomerase activity"/>
    <property type="evidence" value="ECO:0007669"/>
    <property type="project" value="UniProtKB-UniRule"/>
</dbReference>
<dbReference type="NCBIfam" id="TIGR00218">
    <property type="entry name" value="manA"/>
    <property type="match status" value="1"/>
</dbReference>
<dbReference type="PANTHER" id="PTHR42742">
    <property type="entry name" value="TRANSCRIPTIONAL REPRESSOR MPRA"/>
    <property type="match status" value="1"/>
</dbReference>
<evidence type="ECO:0000256" key="1">
    <source>
        <dbReference type="ARBA" id="ARBA00000757"/>
    </source>
</evidence>
<dbReference type="CDD" id="cd07010">
    <property type="entry name" value="cupin_PMI_type_I_N_bac"/>
    <property type="match status" value="1"/>
</dbReference>
<dbReference type="Gene3D" id="2.60.120.10">
    <property type="entry name" value="Jelly Rolls"/>
    <property type="match status" value="2"/>
</dbReference>
<feature type="domain" description="Mannose-6-phosphate isomerase cupin" evidence="11">
    <location>
        <begin position="237"/>
        <end position="313"/>
    </location>
</feature>
<dbReference type="Proteomes" id="UP000199481">
    <property type="component" value="Unassembled WGS sequence"/>
</dbReference>
<protein>
    <recommendedName>
        <fullName evidence="3 7">Mannose-6-phosphate isomerase</fullName>
        <ecNumber evidence="3 7">5.3.1.8</ecNumber>
    </recommendedName>
</protein>
<dbReference type="InterPro" id="IPR001250">
    <property type="entry name" value="Man6P_Isoase-1"/>
</dbReference>
<name>A0A1H0YPQ1_9LACT</name>
<keyword evidence="6 7" id="KW-0413">Isomerase</keyword>
<evidence type="ECO:0000256" key="9">
    <source>
        <dbReference type="PIRSR" id="PIRSR036894-2"/>
    </source>
</evidence>
<dbReference type="InterPro" id="IPR014628">
    <property type="entry name" value="Man6P_isomerase_Firm_short"/>
</dbReference>
<evidence type="ECO:0000256" key="3">
    <source>
        <dbReference type="ARBA" id="ARBA00011956"/>
    </source>
</evidence>
<dbReference type="GO" id="GO:0005975">
    <property type="term" value="P:carbohydrate metabolic process"/>
    <property type="evidence" value="ECO:0007669"/>
    <property type="project" value="UniProtKB-UniRule"/>
</dbReference>
<accession>A0A1H0YPQ1</accession>
<dbReference type="GO" id="GO:0008270">
    <property type="term" value="F:zinc ion binding"/>
    <property type="evidence" value="ECO:0007669"/>
    <property type="project" value="UniProtKB-UniRule"/>
</dbReference>
<feature type="domain" description="Phosphomannose isomerase type I catalytic" evidence="10">
    <location>
        <begin position="8"/>
        <end position="116"/>
    </location>
</feature>
<dbReference type="InterPro" id="IPR049071">
    <property type="entry name" value="MPI_cupin_dom"/>
</dbReference>
<dbReference type="PIRSF" id="PIRSF036894">
    <property type="entry name" value="PMI_Firm_short"/>
    <property type="match status" value="1"/>
</dbReference>
<dbReference type="InterPro" id="IPR014710">
    <property type="entry name" value="RmlC-like_jellyroll"/>
</dbReference>
<comment type="cofactor">
    <cofactor evidence="8">
        <name>Zn(2+)</name>
        <dbReference type="ChEBI" id="CHEBI:29105"/>
    </cofactor>
    <text evidence="8">Binds 1 zinc ion per subunit.</text>
</comment>
<organism evidence="12 13">
    <name type="scientific">Carnobacterium viridans</name>
    <dbReference type="NCBI Taxonomy" id="174587"/>
    <lineage>
        <taxon>Bacteria</taxon>
        <taxon>Bacillati</taxon>
        <taxon>Bacillota</taxon>
        <taxon>Bacilli</taxon>
        <taxon>Lactobacillales</taxon>
        <taxon>Carnobacteriaceae</taxon>
        <taxon>Carnobacterium</taxon>
    </lineage>
</organism>
<evidence type="ECO:0000256" key="4">
    <source>
        <dbReference type="ARBA" id="ARBA00022723"/>
    </source>
</evidence>
<sequence>MMNEPLILAPVLQEKIWGGKKLHDVFGYDLPSDKTGEAWAISAHPNGPSTVKNGPYQGMTLAEVWDQHRDVFGNEKGEVFPLLTKILDAADDLSVQVHPDDQYGMEHEGELGKTECWYVIDADEGSEIIYGHHAQTKEELEQMILDGKWDALLRRIKVKEGDFFFVPSGTIHAIGGGITILETQQSSDTTYRVYDYDRKDEQGNTRELHVKQSVDVTTVPHIDPAPEMNSVKQGDATITTFVKTSFFDVYKWEVNGKANFVATAPYTLVSVLHGNGKLIVEAGEYELTKGTHLILPNDIKEWTIEGNLEIIASNA</sequence>
<keyword evidence="5 7" id="KW-0862">Zinc</keyword>
<feature type="binding site" evidence="8">
    <location>
        <position position="98"/>
    </location>
    <ligand>
        <name>Zn(2+)</name>
        <dbReference type="ChEBI" id="CHEBI:29105"/>
    </ligand>
</feature>
<dbReference type="AlphaFoldDB" id="A0A1H0YPQ1"/>
<keyword evidence="4 7" id="KW-0479">Metal-binding</keyword>
<proteinExistence type="inferred from homology"/>
<evidence type="ECO:0000313" key="13">
    <source>
        <dbReference type="Proteomes" id="UP000199481"/>
    </source>
</evidence>
<dbReference type="PANTHER" id="PTHR42742:SF3">
    <property type="entry name" value="FRUCTOKINASE"/>
    <property type="match status" value="1"/>
</dbReference>
<dbReference type="InterPro" id="IPR011051">
    <property type="entry name" value="RmlC_Cupin_sf"/>
</dbReference>
<feature type="binding site" evidence="8">
    <location>
        <position position="115"/>
    </location>
    <ligand>
        <name>Zn(2+)</name>
        <dbReference type="ChEBI" id="CHEBI:29105"/>
    </ligand>
</feature>
<gene>
    <name evidence="12" type="ORF">SAMN04487752_1077</name>
</gene>
<evidence type="ECO:0000256" key="8">
    <source>
        <dbReference type="PIRSR" id="PIRSR036894-1"/>
    </source>
</evidence>
<evidence type="ECO:0000259" key="10">
    <source>
        <dbReference type="Pfam" id="PF20511"/>
    </source>
</evidence>
<evidence type="ECO:0000259" key="11">
    <source>
        <dbReference type="Pfam" id="PF21621"/>
    </source>
</evidence>
<dbReference type="Pfam" id="PF20511">
    <property type="entry name" value="PMI_typeI_cat"/>
    <property type="match status" value="1"/>
</dbReference>
<dbReference type="Pfam" id="PF21621">
    <property type="entry name" value="MPI_cupin_dom"/>
    <property type="match status" value="1"/>
</dbReference>
<dbReference type="EC" id="5.3.1.8" evidence="3 7"/>
<comment type="similarity">
    <text evidence="2 7">Belongs to the mannose-6-phosphate isomerase type 1 family.</text>
</comment>
<reference evidence="13" key="1">
    <citation type="submission" date="2016-10" db="EMBL/GenBank/DDBJ databases">
        <authorList>
            <person name="Varghese N."/>
            <person name="Submissions S."/>
        </authorList>
    </citation>
    <scope>NUCLEOTIDE SEQUENCE [LARGE SCALE GENOMIC DNA]</scope>
    <source>
        <strain evidence="13">MPL-11</strain>
    </source>
</reference>
<dbReference type="SUPFAM" id="SSF51182">
    <property type="entry name" value="RmlC-like cupins"/>
    <property type="match status" value="1"/>
</dbReference>